<dbReference type="InterPro" id="IPR020846">
    <property type="entry name" value="MFS_dom"/>
</dbReference>
<feature type="transmembrane region" description="Helical" evidence="7">
    <location>
        <begin position="175"/>
        <end position="193"/>
    </location>
</feature>
<dbReference type="Gene3D" id="1.20.1250.20">
    <property type="entry name" value="MFS general substrate transporter like domains"/>
    <property type="match status" value="1"/>
</dbReference>
<feature type="chain" id="PRO_5039289810" evidence="8">
    <location>
        <begin position="38"/>
        <end position="401"/>
    </location>
</feature>
<feature type="transmembrane region" description="Helical" evidence="7">
    <location>
        <begin position="109"/>
        <end position="132"/>
    </location>
</feature>
<dbReference type="PROSITE" id="PS51257">
    <property type="entry name" value="PROKAR_LIPOPROTEIN"/>
    <property type="match status" value="1"/>
</dbReference>
<evidence type="ECO:0000256" key="7">
    <source>
        <dbReference type="SAM" id="Phobius"/>
    </source>
</evidence>
<dbReference type="RefSeq" id="WP_006569057.1">
    <property type="nucleotide sequence ID" value="NZ_BAABRZ010000001.1"/>
</dbReference>
<evidence type="ECO:0000256" key="1">
    <source>
        <dbReference type="ARBA" id="ARBA00004651"/>
    </source>
</evidence>
<proteinExistence type="predicted"/>
<feature type="transmembrane region" description="Helical" evidence="7">
    <location>
        <begin position="85"/>
        <end position="103"/>
    </location>
</feature>
<feature type="transmembrane region" description="Helical" evidence="7">
    <location>
        <begin position="284"/>
        <end position="316"/>
    </location>
</feature>
<dbReference type="GO" id="GO:0005886">
    <property type="term" value="C:plasma membrane"/>
    <property type="evidence" value="ECO:0007669"/>
    <property type="project" value="UniProtKB-SubCell"/>
</dbReference>
<dbReference type="InterPro" id="IPR011701">
    <property type="entry name" value="MFS"/>
</dbReference>
<keyword evidence="4 7" id="KW-0812">Transmembrane</keyword>
<dbReference type="InterPro" id="IPR050171">
    <property type="entry name" value="MFS_Transporters"/>
</dbReference>
<feature type="transmembrane region" description="Helical" evidence="7">
    <location>
        <begin position="252"/>
        <end position="272"/>
    </location>
</feature>
<dbReference type="PROSITE" id="PS50850">
    <property type="entry name" value="MFS"/>
    <property type="match status" value="1"/>
</dbReference>
<comment type="subcellular location">
    <subcellularLocation>
        <location evidence="1">Cell membrane</location>
        <topology evidence="1">Multi-pass membrane protein</topology>
    </subcellularLocation>
</comment>
<dbReference type="AlphaFoldDB" id="A0A6N2S3H5"/>
<feature type="transmembrane region" description="Helical" evidence="7">
    <location>
        <begin position="57"/>
        <end position="76"/>
    </location>
</feature>
<evidence type="ECO:0000256" key="5">
    <source>
        <dbReference type="ARBA" id="ARBA00022989"/>
    </source>
</evidence>
<evidence type="ECO:0000313" key="10">
    <source>
        <dbReference type="EMBL" id="VYS86060.1"/>
    </source>
</evidence>
<feature type="transmembrane region" description="Helical" evidence="7">
    <location>
        <begin position="336"/>
        <end position="359"/>
    </location>
</feature>
<evidence type="ECO:0000256" key="4">
    <source>
        <dbReference type="ARBA" id="ARBA00022692"/>
    </source>
</evidence>
<feature type="transmembrane region" description="Helical" evidence="7">
    <location>
        <begin position="214"/>
        <end position="232"/>
    </location>
</feature>
<feature type="domain" description="Major facilitator superfamily (MFS) profile" evidence="9">
    <location>
        <begin position="15"/>
        <end position="393"/>
    </location>
</feature>
<evidence type="ECO:0000256" key="8">
    <source>
        <dbReference type="SAM" id="SignalP"/>
    </source>
</evidence>
<dbReference type="Pfam" id="PF07690">
    <property type="entry name" value="MFS_1"/>
    <property type="match status" value="1"/>
</dbReference>
<dbReference type="PANTHER" id="PTHR23517">
    <property type="entry name" value="RESISTANCE PROTEIN MDTM, PUTATIVE-RELATED-RELATED"/>
    <property type="match status" value="1"/>
</dbReference>
<dbReference type="EMBL" id="CACRSQ010000002">
    <property type="protein sequence ID" value="VYS86060.1"/>
    <property type="molecule type" value="Genomic_DNA"/>
</dbReference>
<sequence length="401" mass="41898">METLRKDKNMGNNKNKTLIAAGLLVMSLTMACNSALAPILAEIGKFFPNASDTSIQIVLQIINLICLPGMLLEPYLEPHITKKNIGIIGTILMLAGALLPQVLNTELWMLYAASGIIGLGLSFVVVVSSSLISDYFTGLDKSRVMGFQSIFVSIGGALIAKGSGMFTAMAGWRRGYLVFLICIPIVLIVLATVPKGEVTKQEEKKEKAGISKEMVYFGLLCLVTGIFVATFNSNISMYIDRKGIGDASTAGTVASIMQIVGIAGGLVLGSVVKRLRRFTIGGAILMMALGTAMVGFSTSLPVVCAGALITGLGFAIRNPGAVTFAANMVPAVQASLAIAIVSASYNVGNFVSAYVVNPAANMLGSDISNRFLLSAAALAVIGIIACIKAPTTDAQALDSQE</sequence>
<keyword evidence="6 7" id="KW-0472">Membrane</keyword>
<evidence type="ECO:0000256" key="3">
    <source>
        <dbReference type="ARBA" id="ARBA00022475"/>
    </source>
</evidence>
<evidence type="ECO:0000256" key="2">
    <source>
        <dbReference type="ARBA" id="ARBA00022448"/>
    </source>
</evidence>
<dbReference type="GO" id="GO:0022857">
    <property type="term" value="F:transmembrane transporter activity"/>
    <property type="evidence" value="ECO:0007669"/>
    <property type="project" value="InterPro"/>
</dbReference>
<keyword evidence="2" id="KW-0813">Transport</keyword>
<reference evidence="10" key="1">
    <citation type="submission" date="2019-11" db="EMBL/GenBank/DDBJ databases">
        <authorList>
            <person name="Feng L."/>
        </authorList>
    </citation>
    <scope>NUCLEOTIDE SEQUENCE</scope>
    <source>
        <strain evidence="10">AcaccaeLFYP115</strain>
    </source>
</reference>
<keyword evidence="3" id="KW-1003">Cell membrane</keyword>
<gene>
    <name evidence="10" type="ORF">ACLFYP115_00708</name>
</gene>
<dbReference type="InterPro" id="IPR036259">
    <property type="entry name" value="MFS_trans_sf"/>
</dbReference>
<evidence type="ECO:0000259" key="9">
    <source>
        <dbReference type="PROSITE" id="PS50850"/>
    </source>
</evidence>
<feature type="signal peptide" evidence="8">
    <location>
        <begin position="1"/>
        <end position="37"/>
    </location>
</feature>
<protein>
    <submittedName>
        <fullName evidence="10">Putative sialic acid transporter</fullName>
    </submittedName>
</protein>
<name>A0A6N2S3H5_9FIRM</name>
<keyword evidence="8" id="KW-0732">Signal</keyword>
<dbReference type="PANTHER" id="PTHR23517:SF2">
    <property type="entry name" value="MULTIDRUG RESISTANCE PROTEIN MDTH"/>
    <property type="match status" value="1"/>
</dbReference>
<organism evidence="10">
    <name type="scientific">Anaerostipes caccae</name>
    <dbReference type="NCBI Taxonomy" id="105841"/>
    <lineage>
        <taxon>Bacteria</taxon>
        <taxon>Bacillati</taxon>
        <taxon>Bacillota</taxon>
        <taxon>Clostridia</taxon>
        <taxon>Lachnospirales</taxon>
        <taxon>Lachnospiraceae</taxon>
        <taxon>Anaerostipes</taxon>
    </lineage>
</organism>
<feature type="transmembrane region" description="Helical" evidence="7">
    <location>
        <begin position="371"/>
        <end position="391"/>
    </location>
</feature>
<keyword evidence="5 7" id="KW-1133">Transmembrane helix</keyword>
<evidence type="ECO:0000256" key="6">
    <source>
        <dbReference type="ARBA" id="ARBA00023136"/>
    </source>
</evidence>
<feature type="transmembrane region" description="Helical" evidence="7">
    <location>
        <begin position="144"/>
        <end position="163"/>
    </location>
</feature>
<accession>A0A6N2S3H5</accession>
<dbReference type="SUPFAM" id="SSF103473">
    <property type="entry name" value="MFS general substrate transporter"/>
    <property type="match status" value="1"/>
</dbReference>